<protein>
    <submittedName>
        <fullName evidence="1">Uncharacterized protein</fullName>
    </submittedName>
</protein>
<evidence type="ECO:0000313" key="1">
    <source>
        <dbReference type="EMBL" id="KAH8004582.1"/>
    </source>
</evidence>
<evidence type="ECO:0000313" key="2">
    <source>
        <dbReference type="Proteomes" id="UP000827872"/>
    </source>
</evidence>
<organism evidence="1 2">
    <name type="scientific">Sphaerodactylus townsendi</name>
    <dbReference type="NCBI Taxonomy" id="933632"/>
    <lineage>
        <taxon>Eukaryota</taxon>
        <taxon>Metazoa</taxon>
        <taxon>Chordata</taxon>
        <taxon>Craniata</taxon>
        <taxon>Vertebrata</taxon>
        <taxon>Euteleostomi</taxon>
        <taxon>Lepidosauria</taxon>
        <taxon>Squamata</taxon>
        <taxon>Bifurcata</taxon>
        <taxon>Gekkota</taxon>
        <taxon>Sphaerodactylidae</taxon>
        <taxon>Sphaerodactylus</taxon>
    </lineage>
</organism>
<gene>
    <name evidence="1" type="ORF">K3G42_015258</name>
</gene>
<keyword evidence="2" id="KW-1185">Reference proteome</keyword>
<dbReference type="EMBL" id="CM037617">
    <property type="protein sequence ID" value="KAH8004582.1"/>
    <property type="molecule type" value="Genomic_DNA"/>
</dbReference>
<sequence length="91" mass="10076">MEPWLVMLLFLQTGFIFEPYIYYTQPRPATLEQVMDATVALEDMAGPRINQTGVVIGMTAAMVLQKNKDVTPSQLGTHGAAGAILWYVIQC</sequence>
<proteinExistence type="predicted"/>
<dbReference type="Proteomes" id="UP000827872">
    <property type="component" value="Linkage Group LG04"/>
</dbReference>
<name>A0ACB8FH97_9SAUR</name>
<accession>A0ACB8FH97</accession>
<reference evidence="1" key="1">
    <citation type="submission" date="2021-08" db="EMBL/GenBank/DDBJ databases">
        <title>The first chromosome-level gecko genome reveals the dynamic sex chromosomes of Neotropical dwarf geckos (Sphaerodactylidae: Sphaerodactylus).</title>
        <authorList>
            <person name="Pinto B.J."/>
            <person name="Keating S.E."/>
            <person name="Gamble T."/>
        </authorList>
    </citation>
    <scope>NUCLEOTIDE SEQUENCE</scope>
    <source>
        <strain evidence="1">TG3544</strain>
    </source>
</reference>
<comment type="caution">
    <text evidence="1">The sequence shown here is derived from an EMBL/GenBank/DDBJ whole genome shotgun (WGS) entry which is preliminary data.</text>
</comment>